<keyword evidence="2" id="KW-0614">Plasmid</keyword>
<feature type="domain" description="YspA cpYpsA-related SLOG" evidence="1">
    <location>
        <begin position="211"/>
        <end position="276"/>
    </location>
</feature>
<dbReference type="EMBL" id="CP061036">
    <property type="protein sequence ID" value="QQV79298.1"/>
    <property type="molecule type" value="Genomic_DNA"/>
</dbReference>
<dbReference type="Pfam" id="PF10686">
    <property type="entry name" value="YAcAr"/>
    <property type="match status" value="1"/>
</dbReference>
<sequence>MTKYTNFSDLARTMADTRATQIADETRQDERTLRTYDGAFIEGSEMAKLSIVDGAEKLDMPDPEQAAAAVDLMMRTLFDVFRDTRMEEHAADLAWGFVNSFHMVAKRVEGREDDAAKKLGEMARAYDPSEIYATELEETQLLCQTLEGNREALECMRDHAAEVYRVETGRPFSTTRGSRVSSKLTASMIEGADYLAARAAKRRAEYHPEGPVVAFSGGAQWHDHETLYDRLDQIKRRIPNMVLVTTAQMKGCDAIAAAWAASRGCKIILFRLDRKLGNRAGFVRNERITNLNPVEAIVCEGSGVQLDFARKLRNAGVPLHVFRAAEQRPMAMDRRA</sequence>
<geneLocation type="plasmid" evidence="2 3">
    <name>punnamed1</name>
</geneLocation>
<dbReference type="KEGG" id="sari:H5J25_18795"/>
<name>A0A974NYW0_9SPHN</name>
<evidence type="ECO:0000313" key="3">
    <source>
        <dbReference type="Proteomes" id="UP000595894"/>
    </source>
</evidence>
<accession>A0A974NYW0</accession>
<evidence type="ECO:0000313" key="2">
    <source>
        <dbReference type="EMBL" id="QQV79298.1"/>
    </source>
</evidence>
<keyword evidence="3" id="KW-1185">Reference proteome</keyword>
<reference evidence="3" key="1">
    <citation type="submission" date="2020-09" db="EMBL/GenBank/DDBJ databases">
        <title>Sphingomonas sp., a new species isolated from pork steak.</title>
        <authorList>
            <person name="Heidler von Heilborn D."/>
        </authorList>
    </citation>
    <scope>NUCLEOTIDE SEQUENCE [LARGE SCALE GENOMIC DNA]</scope>
    <source>
        <plasmid evidence="3">punnamed1</plasmid>
    </source>
</reference>
<dbReference type="Proteomes" id="UP000595894">
    <property type="component" value="Plasmid punnamed1"/>
</dbReference>
<dbReference type="AlphaFoldDB" id="A0A974NYW0"/>
<gene>
    <name evidence="2" type="ORF">H5J25_18795</name>
</gene>
<protein>
    <submittedName>
        <fullName evidence="2">DUF2493 domain-containing protein</fullName>
    </submittedName>
</protein>
<dbReference type="InterPro" id="IPR019627">
    <property type="entry name" value="YAcAr"/>
</dbReference>
<organism evidence="2 3">
    <name type="scientific">Sphingomonas aliaeris</name>
    <dbReference type="NCBI Taxonomy" id="2759526"/>
    <lineage>
        <taxon>Bacteria</taxon>
        <taxon>Pseudomonadati</taxon>
        <taxon>Pseudomonadota</taxon>
        <taxon>Alphaproteobacteria</taxon>
        <taxon>Sphingomonadales</taxon>
        <taxon>Sphingomonadaceae</taxon>
        <taxon>Sphingomonas</taxon>
    </lineage>
</organism>
<proteinExistence type="predicted"/>
<dbReference type="RefSeq" id="WP_202096578.1">
    <property type="nucleotide sequence ID" value="NZ_CP061036.1"/>
</dbReference>
<evidence type="ECO:0000259" key="1">
    <source>
        <dbReference type="Pfam" id="PF10686"/>
    </source>
</evidence>